<reference evidence="1 2" key="1">
    <citation type="submission" date="2023-12" db="EMBL/GenBank/DDBJ databases">
        <title>Gut-associated functions are favored during microbiome assembly across C. elegans life.</title>
        <authorList>
            <person name="Zimmermann J."/>
        </authorList>
    </citation>
    <scope>NUCLEOTIDE SEQUENCE [LARGE SCALE GENOMIC DNA]</scope>
    <source>
        <strain evidence="1 2">MYb71</strain>
    </source>
</reference>
<organism evidence="1 2">
    <name type="scientific">Ochrobactrum vermis</name>
    <dbReference type="NCBI Taxonomy" id="1827297"/>
    <lineage>
        <taxon>Bacteria</taxon>
        <taxon>Pseudomonadati</taxon>
        <taxon>Pseudomonadota</taxon>
        <taxon>Alphaproteobacteria</taxon>
        <taxon>Hyphomicrobiales</taxon>
        <taxon>Brucellaceae</taxon>
        <taxon>Brucella/Ochrobactrum group</taxon>
        <taxon>Ochrobactrum</taxon>
    </lineage>
</organism>
<gene>
    <name evidence="1" type="ORF">WH297_18395</name>
</gene>
<accession>A0ABU8PJ60</accession>
<protein>
    <submittedName>
        <fullName evidence="1">Uncharacterized protein</fullName>
    </submittedName>
</protein>
<dbReference type="EMBL" id="JBBGZH010000002">
    <property type="protein sequence ID" value="MEJ5021684.1"/>
    <property type="molecule type" value="Genomic_DNA"/>
</dbReference>
<dbReference type="Proteomes" id="UP001375812">
    <property type="component" value="Unassembled WGS sequence"/>
</dbReference>
<sequence>MNWNVLISQENVWLLLPLLQRFQDVPPALLAFIFLQAKCSQIVKGWAKRQAGKCVRGE</sequence>
<comment type="caution">
    <text evidence="1">The sequence shown here is derived from an EMBL/GenBank/DDBJ whole genome shotgun (WGS) entry which is preliminary data.</text>
</comment>
<dbReference type="RefSeq" id="WP_181153430.1">
    <property type="nucleotide sequence ID" value="NZ_JBBGZH010000002.1"/>
</dbReference>
<keyword evidence="2" id="KW-1185">Reference proteome</keyword>
<name>A0ABU8PJ60_9HYPH</name>
<proteinExistence type="predicted"/>
<evidence type="ECO:0000313" key="1">
    <source>
        <dbReference type="EMBL" id="MEJ5021684.1"/>
    </source>
</evidence>
<evidence type="ECO:0000313" key="2">
    <source>
        <dbReference type="Proteomes" id="UP001375812"/>
    </source>
</evidence>